<accession>A0A6J6RH20</accession>
<dbReference type="GO" id="GO:0005886">
    <property type="term" value="C:plasma membrane"/>
    <property type="evidence" value="ECO:0007669"/>
    <property type="project" value="UniProtKB-SubCell"/>
</dbReference>
<dbReference type="PANTHER" id="PTHR14969:SF62">
    <property type="entry name" value="DECAPRENYLPHOSPHORYL-5-PHOSPHORIBOSE PHOSPHATASE RV3807C-RELATED"/>
    <property type="match status" value="1"/>
</dbReference>
<evidence type="ECO:0000259" key="8">
    <source>
        <dbReference type="SMART" id="SM00014"/>
    </source>
</evidence>
<sequence length="190" mass="20090">MPESADELTPGTGIFGPSVDAFDERVDQLLEIVRSSKTAGRVFLAASRLGDFSVVWHLIAVSRAMTGRKRASQAFAIAALLGAESLIVNQGVKRLFKRDRPTSSGDDRFEVRTPSTSSFPSGHASAAAFAAVVLTTLDGKKSAPLWFGIAAIVGTSRAFVRIHHASDVIGGAFVGLVLGLAVRPIVKLMK</sequence>
<reference evidence="9" key="1">
    <citation type="submission" date="2020-05" db="EMBL/GenBank/DDBJ databases">
        <authorList>
            <person name="Chiriac C."/>
            <person name="Salcher M."/>
            <person name="Ghai R."/>
            <person name="Kavagutti S V."/>
        </authorList>
    </citation>
    <scope>NUCLEOTIDE SEQUENCE</scope>
</reference>
<keyword evidence="5" id="KW-1133">Transmembrane helix</keyword>
<dbReference type="Pfam" id="PF01569">
    <property type="entry name" value="PAP2"/>
    <property type="match status" value="1"/>
</dbReference>
<dbReference type="Gene3D" id="1.20.144.10">
    <property type="entry name" value="Phosphatidic acid phosphatase type 2/haloperoxidase"/>
    <property type="match status" value="1"/>
</dbReference>
<evidence type="ECO:0000256" key="4">
    <source>
        <dbReference type="ARBA" id="ARBA00022801"/>
    </source>
</evidence>
<dbReference type="InterPro" id="IPR000326">
    <property type="entry name" value="PAP2/HPO"/>
</dbReference>
<organism evidence="9">
    <name type="scientific">freshwater metagenome</name>
    <dbReference type="NCBI Taxonomy" id="449393"/>
    <lineage>
        <taxon>unclassified sequences</taxon>
        <taxon>metagenomes</taxon>
        <taxon>ecological metagenomes</taxon>
    </lineage>
</organism>
<protein>
    <submittedName>
        <fullName evidence="9">Unannotated protein</fullName>
    </submittedName>
</protein>
<evidence type="ECO:0000313" key="14">
    <source>
        <dbReference type="EMBL" id="CAB5025554.1"/>
    </source>
</evidence>
<dbReference type="EMBL" id="CAFBMF010000036">
    <property type="protein sequence ID" value="CAB4897416.1"/>
    <property type="molecule type" value="Genomic_DNA"/>
</dbReference>
<feature type="compositionally biased region" description="Basic and acidic residues" evidence="7">
    <location>
        <begin position="98"/>
        <end position="111"/>
    </location>
</feature>
<evidence type="ECO:0000256" key="5">
    <source>
        <dbReference type="ARBA" id="ARBA00022989"/>
    </source>
</evidence>
<evidence type="ECO:0000256" key="7">
    <source>
        <dbReference type="SAM" id="MobiDB-lite"/>
    </source>
</evidence>
<evidence type="ECO:0000256" key="2">
    <source>
        <dbReference type="ARBA" id="ARBA00022475"/>
    </source>
</evidence>
<feature type="domain" description="Phosphatidic acid phosphatase type 2/haloperoxidase" evidence="8">
    <location>
        <begin position="73"/>
        <end position="183"/>
    </location>
</feature>
<feature type="region of interest" description="Disordered" evidence="7">
    <location>
        <begin position="98"/>
        <end position="122"/>
    </location>
</feature>
<evidence type="ECO:0000256" key="6">
    <source>
        <dbReference type="ARBA" id="ARBA00023136"/>
    </source>
</evidence>
<keyword evidence="6" id="KW-0472">Membrane</keyword>
<evidence type="ECO:0000313" key="9">
    <source>
        <dbReference type="EMBL" id="CAB4720265.1"/>
    </source>
</evidence>
<dbReference type="EMBL" id="CAFAAL010000019">
    <property type="protein sequence ID" value="CAB4796326.1"/>
    <property type="molecule type" value="Genomic_DNA"/>
</dbReference>
<dbReference type="EMBL" id="CAFBLJ010000047">
    <property type="protein sequence ID" value="CAB4871330.1"/>
    <property type="molecule type" value="Genomic_DNA"/>
</dbReference>
<evidence type="ECO:0000256" key="1">
    <source>
        <dbReference type="ARBA" id="ARBA00004651"/>
    </source>
</evidence>
<keyword evidence="4" id="KW-0378">Hydrolase</keyword>
<dbReference type="GO" id="GO:0016787">
    <property type="term" value="F:hydrolase activity"/>
    <property type="evidence" value="ECO:0007669"/>
    <property type="project" value="UniProtKB-KW"/>
</dbReference>
<keyword evidence="3" id="KW-0812">Transmembrane</keyword>
<evidence type="ECO:0000313" key="10">
    <source>
        <dbReference type="EMBL" id="CAB4778532.1"/>
    </source>
</evidence>
<proteinExistence type="predicted"/>
<evidence type="ECO:0000313" key="13">
    <source>
        <dbReference type="EMBL" id="CAB4897416.1"/>
    </source>
</evidence>
<dbReference type="SUPFAM" id="SSF48317">
    <property type="entry name" value="Acid phosphatase/Vanadium-dependent haloperoxidase"/>
    <property type="match status" value="1"/>
</dbReference>
<evidence type="ECO:0000313" key="12">
    <source>
        <dbReference type="EMBL" id="CAB4871330.1"/>
    </source>
</evidence>
<dbReference type="EMBL" id="CAFBPS010000025">
    <property type="protein sequence ID" value="CAB5025554.1"/>
    <property type="molecule type" value="Genomic_DNA"/>
</dbReference>
<keyword evidence="2" id="KW-1003">Cell membrane</keyword>
<dbReference type="SMART" id="SM00014">
    <property type="entry name" value="acidPPc"/>
    <property type="match status" value="1"/>
</dbReference>
<dbReference type="InterPro" id="IPR036938">
    <property type="entry name" value="PAP2/HPO_sf"/>
</dbReference>
<evidence type="ECO:0000313" key="11">
    <source>
        <dbReference type="EMBL" id="CAB4796326.1"/>
    </source>
</evidence>
<dbReference type="EMBL" id="CAEZYH010000035">
    <property type="protein sequence ID" value="CAB4720265.1"/>
    <property type="molecule type" value="Genomic_DNA"/>
</dbReference>
<evidence type="ECO:0000256" key="3">
    <source>
        <dbReference type="ARBA" id="ARBA00022692"/>
    </source>
</evidence>
<dbReference type="AlphaFoldDB" id="A0A6J6RH20"/>
<comment type="subcellular location">
    <subcellularLocation>
        <location evidence="1">Cell membrane</location>
        <topology evidence="1">Multi-pass membrane protein</topology>
    </subcellularLocation>
</comment>
<dbReference type="EMBL" id="CAEZZP010000088">
    <property type="protein sequence ID" value="CAB4778532.1"/>
    <property type="molecule type" value="Genomic_DNA"/>
</dbReference>
<name>A0A6J6RH20_9ZZZZ</name>
<dbReference type="PANTHER" id="PTHR14969">
    <property type="entry name" value="SPHINGOSINE-1-PHOSPHATE PHOSPHOHYDROLASE"/>
    <property type="match status" value="1"/>
</dbReference>
<gene>
    <name evidence="9" type="ORF">UFOPK2658_00971</name>
    <name evidence="10" type="ORF">UFOPK2880_01280</name>
    <name evidence="11" type="ORF">UFOPK3004_00384</name>
    <name evidence="12" type="ORF">UFOPK3304_01019</name>
    <name evidence="13" type="ORF">UFOPK3494_00754</name>
    <name evidence="14" type="ORF">UFOPK4134_00541</name>
</gene>